<feature type="signal peptide" evidence="2">
    <location>
        <begin position="1"/>
        <end position="19"/>
    </location>
</feature>
<evidence type="ECO:0000256" key="2">
    <source>
        <dbReference type="SAM" id="SignalP"/>
    </source>
</evidence>
<feature type="compositionally biased region" description="Polar residues" evidence="1">
    <location>
        <begin position="308"/>
        <end position="318"/>
    </location>
</feature>
<evidence type="ECO:0000256" key="1">
    <source>
        <dbReference type="SAM" id="MobiDB-lite"/>
    </source>
</evidence>
<keyword evidence="4" id="KW-1185">Reference proteome</keyword>
<dbReference type="VEuPathDB" id="MicrosporidiaDB:TUBRATIS_18240"/>
<protein>
    <submittedName>
        <fullName evidence="3">Uncharacterized protein</fullName>
    </submittedName>
</protein>
<dbReference type="AlphaFoldDB" id="A0A437AL26"/>
<feature type="region of interest" description="Disordered" evidence="1">
    <location>
        <begin position="286"/>
        <end position="340"/>
    </location>
</feature>
<accession>A0A437AL26</accession>
<organism evidence="3 4">
    <name type="scientific">Tubulinosema ratisbonensis</name>
    <dbReference type="NCBI Taxonomy" id="291195"/>
    <lineage>
        <taxon>Eukaryota</taxon>
        <taxon>Fungi</taxon>
        <taxon>Fungi incertae sedis</taxon>
        <taxon>Microsporidia</taxon>
        <taxon>Tubulinosematoidea</taxon>
        <taxon>Tubulinosematidae</taxon>
        <taxon>Tubulinosema</taxon>
    </lineage>
</organism>
<sequence length="340" mass="38883">MKINSLFFVLFYFLKIVLRTNPKKQDSISEDIMKENGTEGNYVNCVFGHNYGPITYLHFPLFEITENSNDLKTSKRNPSLDIKLDFPKNMPDFVQKESSNEINPKNVEVNIPRPEHPTCCSPESTEIVQKLNEKTFTGEMSSKNAENIPSGTVEVETPRPEHPTCCASERSEIVQKPNEEPVSKIYCSEPLVETSLLTMQTEMPQPVHDFSREFTKPQEDQMPSEEICSQTEATLLEKIKTKIPRYLYFESAEHQSERLERVEECSDLLLEEKEKEFTLEILSEGGYESFDEDDCQHDCISLNEDSSDSSPHAPSNFKNEPESDDFISISQPENSDELPG</sequence>
<dbReference type="Proteomes" id="UP000282876">
    <property type="component" value="Unassembled WGS sequence"/>
</dbReference>
<name>A0A437AL26_9MICR</name>
<evidence type="ECO:0000313" key="4">
    <source>
        <dbReference type="Proteomes" id="UP000282876"/>
    </source>
</evidence>
<gene>
    <name evidence="3" type="ORF">TUBRATIS_18240</name>
</gene>
<reference evidence="3 4" key="1">
    <citation type="submission" date="2018-10" db="EMBL/GenBank/DDBJ databases">
        <title>Draft genome sequence of the microsporidian Tubulinosema ratisbonensis.</title>
        <authorList>
            <person name="Polonais V."/>
            <person name="Peyretaillade E."/>
            <person name="Niehus S."/>
            <person name="Wawrzyniak I."/>
            <person name="Franchet A."/>
            <person name="Gaspin C."/>
            <person name="Reichstadt M."/>
            <person name="Belser C."/>
            <person name="Labadie K."/>
            <person name="Delbac F."/>
            <person name="Ferrandon D."/>
        </authorList>
    </citation>
    <scope>NUCLEOTIDE SEQUENCE [LARGE SCALE GENOMIC DNA]</scope>
    <source>
        <strain evidence="3 4">Franzen</strain>
    </source>
</reference>
<feature type="chain" id="PRO_5019251589" evidence="2">
    <location>
        <begin position="20"/>
        <end position="340"/>
    </location>
</feature>
<keyword evidence="2" id="KW-0732">Signal</keyword>
<feature type="compositionally biased region" description="Polar residues" evidence="1">
    <location>
        <begin position="140"/>
        <end position="150"/>
    </location>
</feature>
<feature type="non-terminal residue" evidence="3">
    <location>
        <position position="340"/>
    </location>
</feature>
<comment type="caution">
    <text evidence="3">The sequence shown here is derived from an EMBL/GenBank/DDBJ whole genome shotgun (WGS) entry which is preliminary data.</text>
</comment>
<feature type="region of interest" description="Disordered" evidence="1">
    <location>
        <begin position="140"/>
        <end position="164"/>
    </location>
</feature>
<dbReference type="EMBL" id="RCSS01000437">
    <property type="protein sequence ID" value="RVD91716.1"/>
    <property type="molecule type" value="Genomic_DNA"/>
</dbReference>
<proteinExistence type="predicted"/>
<evidence type="ECO:0000313" key="3">
    <source>
        <dbReference type="EMBL" id="RVD91716.1"/>
    </source>
</evidence>